<dbReference type="Pfam" id="PF11738">
    <property type="entry name" value="DUF3298"/>
    <property type="match status" value="1"/>
</dbReference>
<dbReference type="Proteomes" id="UP000326509">
    <property type="component" value="Unassembled WGS sequence"/>
</dbReference>
<dbReference type="Pfam" id="PF13739">
    <property type="entry name" value="PdaC"/>
    <property type="match status" value="1"/>
</dbReference>
<evidence type="ECO:0000313" key="3">
    <source>
        <dbReference type="EMBL" id="GER58502.1"/>
    </source>
</evidence>
<dbReference type="AlphaFoldDB" id="A0A5J4IW11"/>
<evidence type="ECO:0000313" key="4">
    <source>
        <dbReference type="Proteomes" id="UP000326509"/>
    </source>
</evidence>
<organism evidence="3 4">
    <name type="scientific">Patiriisocius marinus</name>
    <dbReference type="NCBI Taxonomy" id="1397112"/>
    <lineage>
        <taxon>Bacteria</taxon>
        <taxon>Pseudomonadati</taxon>
        <taxon>Bacteroidota</taxon>
        <taxon>Flavobacteriia</taxon>
        <taxon>Flavobacteriales</taxon>
        <taxon>Flavobacteriaceae</taxon>
        <taxon>Patiriisocius</taxon>
    </lineage>
</organism>
<name>A0A5J4IW11_9FLAO</name>
<protein>
    <recommendedName>
        <fullName evidence="5">DUF3298 domain-containing protein</fullName>
    </recommendedName>
</protein>
<dbReference type="InterPro" id="IPR037126">
    <property type="entry name" value="PdaC/RsiV-like_sf"/>
</dbReference>
<gene>
    <name evidence="3" type="ORF">ULMA_06100</name>
</gene>
<dbReference type="PROSITE" id="PS51257">
    <property type="entry name" value="PROKAR_LIPOPROTEIN"/>
    <property type="match status" value="1"/>
</dbReference>
<proteinExistence type="predicted"/>
<keyword evidence="4" id="KW-1185">Reference proteome</keyword>
<dbReference type="OrthoDB" id="594879at2"/>
<dbReference type="EMBL" id="BKCG01000001">
    <property type="protein sequence ID" value="GER58502.1"/>
    <property type="molecule type" value="Genomic_DNA"/>
</dbReference>
<feature type="domain" description="Deacetylase PdaC" evidence="2">
    <location>
        <begin position="57"/>
        <end position="145"/>
    </location>
</feature>
<comment type="caution">
    <text evidence="3">The sequence shown here is derived from an EMBL/GenBank/DDBJ whole genome shotgun (WGS) entry which is preliminary data.</text>
</comment>
<accession>A0A5J4IW11</accession>
<dbReference type="Gene3D" id="3.90.640.20">
    <property type="entry name" value="Heat-shock cognate protein, ATPase"/>
    <property type="match status" value="1"/>
</dbReference>
<dbReference type="InterPro" id="IPR021729">
    <property type="entry name" value="DUF3298"/>
</dbReference>
<dbReference type="InterPro" id="IPR025303">
    <property type="entry name" value="PdaC"/>
</dbReference>
<evidence type="ECO:0000259" key="2">
    <source>
        <dbReference type="Pfam" id="PF13739"/>
    </source>
</evidence>
<sequence length="254" mass="28419">MIDKFASVLILSLLFISCNSSLKEPIEITIDQSTLTECATAACPEVLVEYIQYEIDAKKTRALNDSINNFIINSLNLGDPAAAAIATNPNEAIQYFIKDYWRDTSEFPEINEYEAEVIVIENFRSDDLISIEMSQYSYTGGAHGYNSVSFLNVDSKTGEVITNNQFIKDKNALTVLAENKLRENYNLSKTDNINAGVFWFENDTFYLSNAIGISNGNLVIHYNSYEIASYADGSIDIELPLEEAAPFLNYSVKN</sequence>
<feature type="domain" description="DUF3298" evidence="1">
    <location>
        <begin position="168"/>
        <end position="241"/>
    </location>
</feature>
<evidence type="ECO:0000259" key="1">
    <source>
        <dbReference type="Pfam" id="PF11738"/>
    </source>
</evidence>
<evidence type="ECO:0008006" key="5">
    <source>
        <dbReference type="Google" id="ProtNLM"/>
    </source>
</evidence>
<dbReference type="RefSeq" id="WP_151672574.1">
    <property type="nucleotide sequence ID" value="NZ_BKCG01000001.1"/>
</dbReference>
<reference evidence="3 4" key="1">
    <citation type="submission" date="2019-08" db="EMBL/GenBank/DDBJ databases">
        <title>Draft genome sequence of Ulvibacter marinus type strain NBRC 109484.</title>
        <authorList>
            <person name="Kawano K."/>
            <person name="Ushijima N."/>
            <person name="Kihara M."/>
            <person name="Itoh H."/>
        </authorList>
    </citation>
    <scope>NUCLEOTIDE SEQUENCE [LARGE SCALE GENOMIC DNA]</scope>
    <source>
        <strain evidence="3 4">NBRC 109484</strain>
    </source>
</reference>
<dbReference type="Gene3D" id="3.30.565.40">
    <property type="entry name" value="Fervidobacterium nodosum Rt17-B1 like"/>
    <property type="match status" value="1"/>
</dbReference>